<name>A0ACD3RGM8_LARCR</name>
<protein>
    <submittedName>
        <fullName evidence="1">Uncharacterized protein</fullName>
    </submittedName>
</protein>
<organism evidence="1 2">
    <name type="scientific">Larimichthys crocea</name>
    <name type="common">Large yellow croaker</name>
    <name type="synonym">Pseudosciaena crocea</name>
    <dbReference type="NCBI Taxonomy" id="215358"/>
    <lineage>
        <taxon>Eukaryota</taxon>
        <taxon>Metazoa</taxon>
        <taxon>Chordata</taxon>
        <taxon>Craniata</taxon>
        <taxon>Vertebrata</taxon>
        <taxon>Euteleostomi</taxon>
        <taxon>Actinopterygii</taxon>
        <taxon>Neopterygii</taxon>
        <taxon>Teleostei</taxon>
        <taxon>Neoteleostei</taxon>
        <taxon>Acanthomorphata</taxon>
        <taxon>Eupercaria</taxon>
        <taxon>Sciaenidae</taxon>
        <taxon>Larimichthys</taxon>
    </lineage>
</organism>
<reference evidence="1" key="1">
    <citation type="submission" date="2018-11" db="EMBL/GenBank/DDBJ databases">
        <title>The sequence and de novo assembly of Larimichthys crocea genome using PacBio and Hi-C technologies.</title>
        <authorList>
            <person name="Xu P."/>
            <person name="Chen B."/>
            <person name="Zhou Z."/>
            <person name="Ke Q."/>
            <person name="Wu Y."/>
            <person name="Bai H."/>
            <person name="Pu F."/>
        </authorList>
    </citation>
    <scope>NUCLEOTIDE SEQUENCE</scope>
    <source>
        <tissue evidence="1">Muscle</tissue>
    </source>
</reference>
<proteinExistence type="predicted"/>
<evidence type="ECO:0000313" key="2">
    <source>
        <dbReference type="Proteomes" id="UP000793456"/>
    </source>
</evidence>
<accession>A0ACD3RGM8</accession>
<comment type="caution">
    <text evidence="1">The sequence shown here is derived from an EMBL/GenBank/DDBJ whole genome shotgun (WGS) entry which is preliminary data.</text>
</comment>
<evidence type="ECO:0000313" key="1">
    <source>
        <dbReference type="EMBL" id="TMS17783.1"/>
    </source>
</evidence>
<dbReference type="Proteomes" id="UP000793456">
    <property type="component" value="Chromosome VII"/>
</dbReference>
<dbReference type="EMBL" id="CM011680">
    <property type="protein sequence ID" value="TMS17783.1"/>
    <property type="molecule type" value="Genomic_DNA"/>
</dbReference>
<gene>
    <name evidence="1" type="ORF">E3U43_001852</name>
</gene>
<sequence length="111" mass="12619">MGRQSTLTLSSAQQHKVRECLTPGTLLTLIPALCVCVHIHTERERDNRFKARTVYTSICLNANGLPVLQQPELKLSSSSRFMFPSLNVHIVNASCLEWYRRYSTATSLRVR</sequence>
<keyword evidence="2" id="KW-1185">Reference proteome</keyword>